<reference evidence="2 3" key="1">
    <citation type="submission" date="2017-11" db="EMBL/GenBank/DDBJ databases">
        <title>De-novo sequencing of pomegranate (Punica granatum L.) genome.</title>
        <authorList>
            <person name="Akparov Z."/>
            <person name="Amiraslanov A."/>
            <person name="Hajiyeva S."/>
            <person name="Abbasov M."/>
            <person name="Kaur K."/>
            <person name="Hamwieh A."/>
            <person name="Solovyev V."/>
            <person name="Salamov A."/>
            <person name="Braich B."/>
            <person name="Kosarev P."/>
            <person name="Mahmoud A."/>
            <person name="Hajiyev E."/>
            <person name="Babayeva S."/>
            <person name="Izzatullayeva V."/>
            <person name="Mammadov A."/>
            <person name="Mammadov A."/>
            <person name="Sharifova S."/>
            <person name="Ojaghi J."/>
            <person name="Eynullazada K."/>
            <person name="Bayramov B."/>
            <person name="Abdulazimova A."/>
            <person name="Shahmuradov I."/>
        </authorList>
    </citation>
    <scope>NUCLEOTIDE SEQUENCE [LARGE SCALE GENOMIC DNA]</scope>
    <source>
        <strain evidence="3">cv. AG2017</strain>
        <tissue evidence="2">Leaf</tissue>
    </source>
</reference>
<feature type="region of interest" description="Disordered" evidence="1">
    <location>
        <begin position="21"/>
        <end position="66"/>
    </location>
</feature>
<evidence type="ECO:0000313" key="3">
    <source>
        <dbReference type="Proteomes" id="UP000233551"/>
    </source>
</evidence>
<protein>
    <submittedName>
        <fullName evidence="2">Uncharacterized protein</fullName>
    </submittedName>
</protein>
<dbReference type="Proteomes" id="UP000233551">
    <property type="component" value="Unassembled WGS sequence"/>
</dbReference>
<comment type="caution">
    <text evidence="2">The sequence shown here is derived from an EMBL/GenBank/DDBJ whole genome shotgun (WGS) entry which is preliminary data.</text>
</comment>
<proteinExistence type="predicted"/>
<name>A0A2I0JET2_PUNGR</name>
<accession>A0A2I0JET2</accession>
<sequence>ALVAGEEARALALEEEDSLGEGLGVVVGGGGGSSSAEDEEEEGEEDGGDGLHLLGRQWRSSSSALS</sequence>
<keyword evidence="3" id="KW-1185">Reference proteome</keyword>
<feature type="non-terminal residue" evidence="2">
    <location>
        <position position="1"/>
    </location>
</feature>
<feature type="compositionally biased region" description="Gly residues" evidence="1">
    <location>
        <begin position="21"/>
        <end position="33"/>
    </location>
</feature>
<evidence type="ECO:0000313" key="2">
    <source>
        <dbReference type="EMBL" id="PKI54748.1"/>
    </source>
</evidence>
<gene>
    <name evidence="2" type="ORF">CRG98_024850</name>
</gene>
<organism evidence="2 3">
    <name type="scientific">Punica granatum</name>
    <name type="common">Pomegranate</name>
    <dbReference type="NCBI Taxonomy" id="22663"/>
    <lineage>
        <taxon>Eukaryota</taxon>
        <taxon>Viridiplantae</taxon>
        <taxon>Streptophyta</taxon>
        <taxon>Embryophyta</taxon>
        <taxon>Tracheophyta</taxon>
        <taxon>Spermatophyta</taxon>
        <taxon>Magnoliopsida</taxon>
        <taxon>eudicotyledons</taxon>
        <taxon>Gunneridae</taxon>
        <taxon>Pentapetalae</taxon>
        <taxon>rosids</taxon>
        <taxon>malvids</taxon>
        <taxon>Myrtales</taxon>
        <taxon>Lythraceae</taxon>
        <taxon>Punica</taxon>
    </lineage>
</organism>
<dbReference type="AlphaFoldDB" id="A0A2I0JET2"/>
<feature type="compositionally biased region" description="Acidic residues" evidence="1">
    <location>
        <begin position="36"/>
        <end position="48"/>
    </location>
</feature>
<dbReference type="EMBL" id="PGOL01001771">
    <property type="protein sequence ID" value="PKI54748.1"/>
    <property type="molecule type" value="Genomic_DNA"/>
</dbReference>
<evidence type="ECO:0000256" key="1">
    <source>
        <dbReference type="SAM" id="MobiDB-lite"/>
    </source>
</evidence>